<evidence type="ECO:0000313" key="1">
    <source>
        <dbReference type="EMBL" id="SVC28629.1"/>
    </source>
</evidence>
<sequence>MGDQEFIRVGRHVQVHGFASDLG</sequence>
<reference evidence="1" key="1">
    <citation type="submission" date="2018-05" db="EMBL/GenBank/DDBJ databases">
        <authorList>
            <person name="Lanie J.A."/>
            <person name="Ng W.-L."/>
            <person name="Kazmierczak K.M."/>
            <person name="Andrzejewski T.M."/>
            <person name="Davidsen T.M."/>
            <person name="Wayne K.J."/>
            <person name="Tettelin H."/>
            <person name="Glass J.I."/>
            <person name="Rusch D."/>
            <person name="Podicherti R."/>
            <person name="Tsui H.-C.T."/>
            <person name="Winkler M.E."/>
        </authorList>
    </citation>
    <scope>NUCLEOTIDE SEQUENCE</scope>
</reference>
<feature type="non-terminal residue" evidence="1">
    <location>
        <position position="23"/>
    </location>
</feature>
<proteinExistence type="predicted"/>
<organism evidence="1">
    <name type="scientific">marine metagenome</name>
    <dbReference type="NCBI Taxonomy" id="408172"/>
    <lineage>
        <taxon>unclassified sequences</taxon>
        <taxon>metagenomes</taxon>
        <taxon>ecological metagenomes</taxon>
    </lineage>
</organism>
<name>A0A382KWC9_9ZZZZ</name>
<dbReference type="EMBL" id="UINC01083175">
    <property type="protein sequence ID" value="SVC28629.1"/>
    <property type="molecule type" value="Genomic_DNA"/>
</dbReference>
<gene>
    <name evidence="1" type="ORF">METZ01_LOCUS281483</name>
</gene>
<accession>A0A382KWC9</accession>
<protein>
    <submittedName>
        <fullName evidence="1">Uncharacterized protein</fullName>
    </submittedName>
</protein>
<dbReference type="AlphaFoldDB" id="A0A382KWC9"/>